<keyword evidence="8 14" id="KW-0808">Transferase</keyword>
<comment type="pathway">
    <text evidence="5 14">Isoprenoid biosynthesis; isopentenyl diphosphate biosynthesis via DXP pathway; isopentenyl diphosphate from 1-deoxy-D-xylulose 5-phosphate: step 2/6.</text>
</comment>
<evidence type="ECO:0000256" key="1">
    <source>
        <dbReference type="ARBA" id="ARBA00000200"/>
    </source>
</evidence>
<feature type="binding site" evidence="14">
    <location>
        <begin position="274"/>
        <end position="275"/>
    </location>
    <ligand>
        <name>4-CDP-2-C-methyl-D-erythritol 2-phosphate</name>
        <dbReference type="ChEBI" id="CHEBI:57919"/>
    </ligand>
</feature>
<dbReference type="GO" id="GO:0019288">
    <property type="term" value="P:isopentenyl diphosphate biosynthetic process, methylerythritol 4-phosphate pathway"/>
    <property type="evidence" value="ECO:0007669"/>
    <property type="project" value="UniProtKB-UniRule"/>
</dbReference>
<evidence type="ECO:0000313" key="16">
    <source>
        <dbReference type="EMBL" id="MBL6761092.1"/>
    </source>
</evidence>
<sequence>MSDTNPTVALVVAAGRGQRAGQGLPKQYRKMPGFAATTGDGDTVLAHSLAALAGHEAISRICVVIHKDDVEIYKTSINNCNYSDKILLSYGGETRQQSVLNGLEALAAHNPARVLIHDAARPYLSQALITRCLDGLDDKTGAKDGVIPALPVTDTLKRAENNTISATIDRDGLYRAQTPQAFIFDKIYAAHQKAPPNLTDDAAVAEHAGLTVGLVDGETQNIKLTTEEDFAMNVLLTPHTGTGFDVHRFGEAGSATEIMLCGVAIPHSQAIIGHSDADVGLHAITDAVLGALAAGDIGDHFPPSDAANKDRPSSDFLAHALALAAERSARLTHIDLTLICEAPKIAPHRDAMQAQLSKLTGLKRDAISVKATTTEGLGFTGRGEGIAAQAIATLLLADD</sequence>
<dbReference type="GO" id="GO:0050518">
    <property type="term" value="F:2-C-methyl-D-erythritol 4-phosphate cytidylyltransferase activity"/>
    <property type="evidence" value="ECO:0007669"/>
    <property type="project" value="UniProtKB-UniRule"/>
</dbReference>
<evidence type="ECO:0000313" key="17">
    <source>
        <dbReference type="Proteomes" id="UP000785783"/>
    </source>
</evidence>
<dbReference type="InterPro" id="IPR036571">
    <property type="entry name" value="MECDP_synthase_sf"/>
</dbReference>
<dbReference type="InterPro" id="IPR034683">
    <property type="entry name" value="IspD/TarI"/>
</dbReference>
<dbReference type="FunFam" id="3.90.550.10:FF:000003">
    <property type="entry name" value="2-C-methyl-D-erythritol 4-phosphate cytidylyltransferase"/>
    <property type="match status" value="1"/>
</dbReference>
<dbReference type="InterPro" id="IPR029044">
    <property type="entry name" value="Nucleotide-diphossugar_trans"/>
</dbReference>
<organism evidence="16 17">
    <name type="scientific">PS1 clade bacterium</name>
    <dbReference type="NCBI Taxonomy" id="2175152"/>
    <lineage>
        <taxon>Bacteria</taxon>
        <taxon>Pseudomonadati</taxon>
        <taxon>Pseudomonadota</taxon>
        <taxon>Alphaproteobacteria</taxon>
        <taxon>PS1 clade</taxon>
    </lineage>
</organism>
<feature type="site" description="Transition state stabilizer" evidence="14">
    <location>
        <position position="274"/>
    </location>
</feature>
<dbReference type="Pfam" id="PF02542">
    <property type="entry name" value="YgbB"/>
    <property type="match status" value="1"/>
</dbReference>
<dbReference type="GO" id="GO:0016114">
    <property type="term" value="P:terpenoid biosynthetic process"/>
    <property type="evidence" value="ECO:0007669"/>
    <property type="project" value="InterPro"/>
</dbReference>
<evidence type="ECO:0000256" key="2">
    <source>
        <dbReference type="ARBA" id="ARBA00001282"/>
    </source>
</evidence>
<dbReference type="GO" id="GO:0008685">
    <property type="term" value="F:2-C-methyl-D-erythritol 2,4-cyclodiphosphate synthase activity"/>
    <property type="evidence" value="ECO:0007669"/>
    <property type="project" value="UniProtKB-UniRule"/>
</dbReference>
<evidence type="ECO:0000256" key="11">
    <source>
        <dbReference type="ARBA" id="ARBA00023229"/>
    </source>
</evidence>
<evidence type="ECO:0000256" key="4">
    <source>
        <dbReference type="ARBA" id="ARBA00004709"/>
    </source>
</evidence>
<dbReference type="PANTHER" id="PTHR43181">
    <property type="entry name" value="2-C-METHYL-D-ERYTHRITOL 2,4-CYCLODIPHOSPHATE SYNTHASE, CHLOROPLASTIC"/>
    <property type="match status" value="1"/>
</dbReference>
<dbReference type="NCBIfam" id="TIGR00453">
    <property type="entry name" value="ispD"/>
    <property type="match status" value="1"/>
</dbReference>
<proteinExistence type="inferred from homology"/>
<dbReference type="SUPFAM" id="SSF53448">
    <property type="entry name" value="Nucleotide-diphospho-sugar transferases"/>
    <property type="match status" value="1"/>
</dbReference>
<evidence type="ECO:0000256" key="7">
    <source>
        <dbReference type="ARBA" id="ARBA00009789"/>
    </source>
</evidence>
<comment type="pathway">
    <text evidence="4 14">Isoprenoid biosynthesis; isopentenyl diphosphate biosynthesis via DXP pathway; isopentenyl diphosphate from 1-deoxy-D-xylulose 5-phosphate: step 4/6.</text>
</comment>
<evidence type="ECO:0000256" key="13">
    <source>
        <dbReference type="ARBA" id="ARBA00023268"/>
    </source>
</evidence>
<keyword evidence="10 14" id="KW-0479">Metal-binding</keyword>
<evidence type="ECO:0000256" key="10">
    <source>
        <dbReference type="ARBA" id="ARBA00022723"/>
    </source>
</evidence>
<feature type="binding site" evidence="14">
    <location>
        <begin position="296"/>
        <end position="298"/>
    </location>
    <ligand>
        <name>4-CDP-2-C-methyl-D-erythritol 2-phosphate</name>
        <dbReference type="ChEBI" id="CHEBI:57919"/>
    </ligand>
</feature>
<evidence type="ECO:0000256" key="8">
    <source>
        <dbReference type="ARBA" id="ARBA00022679"/>
    </source>
</evidence>
<dbReference type="CDD" id="cd02516">
    <property type="entry name" value="CDP-ME_synthetase"/>
    <property type="match status" value="1"/>
</dbReference>
<evidence type="ECO:0000256" key="14">
    <source>
        <dbReference type="HAMAP-Rule" id="MF_01520"/>
    </source>
</evidence>
<dbReference type="InterPro" id="IPR001228">
    <property type="entry name" value="IspD"/>
</dbReference>
<evidence type="ECO:0000256" key="5">
    <source>
        <dbReference type="ARBA" id="ARBA00004787"/>
    </source>
</evidence>
<protein>
    <recommendedName>
        <fullName evidence="14">Bifunctional enzyme IspD/IspF</fullName>
    </recommendedName>
    <domain>
        <recommendedName>
            <fullName evidence="14">2-C-methyl-D-erythritol 4-phosphate cytidylyltransferase</fullName>
            <ecNumber evidence="14">2.7.7.60</ecNumber>
        </recommendedName>
        <alternativeName>
            <fullName evidence="14">4-diphosphocytidyl-2C-methyl-D-erythritol synthase</fullName>
        </alternativeName>
        <alternativeName>
            <fullName evidence="14">MEP cytidylyltransferase</fullName>
            <shortName evidence="14">MCT</shortName>
        </alternativeName>
    </domain>
    <domain>
        <recommendedName>
            <fullName evidence="14">2-C-methyl-D-erythritol 2,4-cyclodiphosphate synthase</fullName>
            <shortName evidence="14">MECDP-synthase</shortName>
            <shortName evidence="14">MECPP-synthase</shortName>
            <shortName evidence="14">MECPS</shortName>
            <ecNumber evidence="14">4.6.1.12</ecNumber>
        </recommendedName>
    </domain>
</protein>
<dbReference type="EMBL" id="JADHOK010000001">
    <property type="protein sequence ID" value="MBL6761092.1"/>
    <property type="molecule type" value="Genomic_DNA"/>
</dbReference>
<feature type="binding site" evidence="14">
    <location>
        <position position="247"/>
    </location>
    <ligand>
        <name>a divalent metal cation</name>
        <dbReference type="ChEBI" id="CHEBI:60240"/>
    </ligand>
</feature>
<comment type="similarity">
    <text evidence="7">Belongs to the IspD/TarI cytidylyltransferase family. IspD subfamily.</text>
</comment>
<evidence type="ECO:0000256" key="3">
    <source>
        <dbReference type="ARBA" id="ARBA00001968"/>
    </source>
</evidence>
<feature type="domain" description="2-C-methyl-D-erythritol 2,4-cyclodiphosphate synthase" evidence="15">
    <location>
        <begin position="240"/>
        <end position="394"/>
    </location>
</feature>
<dbReference type="InterPro" id="IPR003526">
    <property type="entry name" value="MECDP_synthase"/>
</dbReference>
<name>A0A937HGI4_9PROT</name>
<dbReference type="AlphaFoldDB" id="A0A937HGI4"/>
<feature type="site" description="Positions MEP for the nucleophilic attack" evidence="14">
    <location>
        <position position="223"/>
    </location>
</feature>
<dbReference type="PROSITE" id="PS01350">
    <property type="entry name" value="ISPF"/>
    <property type="match status" value="1"/>
</dbReference>
<comment type="similarity">
    <text evidence="6">Belongs to the IspF family.</text>
</comment>
<reference evidence="16" key="1">
    <citation type="submission" date="2020-10" db="EMBL/GenBank/DDBJ databases">
        <title>Microbiome of the Black Sea water column analyzed by genome centric metagenomics.</title>
        <authorList>
            <person name="Cabello-Yeves P.J."/>
            <person name="Callieri C."/>
            <person name="Picazo A."/>
            <person name="Mehrshad M."/>
            <person name="Haro-Moreno J.M."/>
            <person name="Roda-Garcia J."/>
            <person name="Dzembekova N."/>
            <person name="Slabakova V."/>
            <person name="Slabakova N."/>
            <person name="Moncheva S."/>
            <person name="Rodriguez-Valera F."/>
        </authorList>
    </citation>
    <scope>NUCLEOTIDE SEQUENCE</scope>
    <source>
        <strain evidence="16">BS307-5m-G5</strain>
    </source>
</reference>
<dbReference type="Gene3D" id="3.90.550.10">
    <property type="entry name" value="Spore Coat Polysaccharide Biosynthesis Protein SpsA, Chain A"/>
    <property type="match status" value="1"/>
</dbReference>
<feature type="binding site" evidence="14">
    <location>
        <begin position="245"/>
        <end position="247"/>
    </location>
    <ligand>
        <name>4-CDP-2-C-methyl-D-erythritol 2-phosphate</name>
        <dbReference type="ChEBI" id="CHEBI:57919"/>
    </ligand>
</feature>
<keyword evidence="9 14" id="KW-0548">Nucleotidyltransferase</keyword>
<dbReference type="InterPro" id="IPR018294">
    <property type="entry name" value="ISPD_synthase_CS"/>
</dbReference>
<feature type="region of interest" description="2-C-methyl-D-erythritol 4-phosphate cytidylyltransferase" evidence="14">
    <location>
        <begin position="1"/>
        <end position="239"/>
    </location>
</feature>
<keyword evidence="13 14" id="KW-0511">Multifunctional enzyme</keyword>
<keyword evidence="11 14" id="KW-0414">Isoprene biosynthesis</keyword>
<accession>A0A937HGI4</accession>
<evidence type="ECO:0000256" key="12">
    <source>
        <dbReference type="ARBA" id="ARBA00023239"/>
    </source>
</evidence>
<dbReference type="CDD" id="cd00554">
    <property type="entry name" value="MECDP_synthase"/>
    <property type="match status" value="1"/>
</dbReference>
<feature type="binding site" evidence="14">
    <location>
        <position position="282"/>
    </location>
    <ligand>
        <name>a divalent metal cation</name>
        <dbReference type="ChEBI" id="CHEBI:60240"/>
    </ligand>
</feature>
<dbReference type="GO" id="GO:0046872">
    <property type="term" value="F:metal ion binding"/>
    <property type="evidence" value="ECO:0007669"/>
    <property type="project" value="UniProtKB-KW"/>
</dbReference>
<evidence type="ECO:0000256" key="9">
    <source>
        <dbReference type="ARBA" id="ARBA00022695"/>
    </source>
</evidence>
<dbReference type="InterPro" id="IPR026596">
    <property type="entry name" value="IspD/F"/>
</dbReference>
<comment type="function">
    <text evidence="14">Bifunctional enzyme that catalyzes the formation of 4-diphosphocytidyl-2-C-methyl-D-erythritol from CTP and 2-C-methyl-D-erythritol 4-phosphate (MEP) (IspD), and catalyzes the conversion of 4-diphosphocytidyl-2-C-methyl-D-erythritol 2-phosphate (CDP-ME2P) to 2-C-methyl-D-erythritol 2,4-cyclodiphosphate (ME-CPP) with a corresponding release of cytidine 5-monophosphate (CMP) (IspF).</text>
</comment>
<dbReference type="HAMAP" id="MF_01520">
    <property type="entry name" value="IspDF"/>
    <property type="match status" value="1"/>
</dbReference>
<comment type="caution">
    <text evidence="16">The sequence shown here is derived from an EMBL/GenBank/DDBJ whole genome shotgun (WGS) entry which is preliminary data.</text>
</comment>
<gene>
    <name evidence="16" type="primary">ispD</name>
    <name evidence="14" type="synonym">ispDF</name>
    <name evidence="16" type="ORF">ISQ19_00170</name>
</gene>
<keyword evidence="12 14" id="KW-0456">Lyase</keyword>
<feature type="site" description="Positions MEP for the nucleophilic attack" evidence="14">
    <location>
        <position position="170"/>
    </location>
</feature>
<comment type="similarity">
    <text evidence="14">In the N-terminal section; belongs to the IspD/TarI cytidylyltransferase family. IspD subfamily.</text>
</comment>
<dbReference type="Pfam" id="PF01128">
    <property type="entry name" value="IspD"/>
    <property type="match status" value="1"/>
</dbReference>
<comment type="caution">
    <text evidence="14">Lacks conserved residue(s) required for the propagation of feature annotation.</text>
</comment>
<feature type="site" description="Transition state stabilizer" evidence="14">
    <location>
        <position position="26"/>
    </location>
</feature>
<comment type="catalytic activity">
    <reaction evidence="2 14">
        <text>2-C-methyl-D-erythritol 4-phosphate + CTP + H(+) = 4-CDP-2-C-methyl-D-erythritol + diphosphate</text>
        <dbReference type="Rhea" id="RHEA:13429"/>
        <dbReference type="ChEBI" id="CHEBI:15378"/>
        <dbReference type="ChEBI" id="CHEBI:33019"/>
        <dbReference type="ChEBI" id="CHEBI:37563"/>
        <dbReference type="ChEBI" id="CHEBI:57823"/>
        <dbReference type="ChEBI" id="CHEBI:58262"/>
        <dbReference type="EC" id="2.7.7.60"/>
    </reaction>
</comment>
<comment type="similarity">
    <text evidence="14">In the C-terminal section; belongs to the IspF family.</text>
</comment>
<dbReference type="PROSITE" id="PS01295">
    <property type="entry name" value="ISPD"/>
    <property type="match status" value="1"/>
</dbReference>
<feature type="binding site" evidence="14">
    <location>
        <position position="382"/>
    </location>
    <ligand>
        <name>4-CDP-2-C-methyl-D-erythritol 2-phosphate</name>
        <dbReference type="ChEBI" id="CHEBI:57919"/>
    </ligand>
</feature>
<evidence type="ECO:0000256" key="6">
    <source>
        <dbReference type="ARBA" id="ARBA00008480"/>
    </source>
</evidence>
<feature type="binding site" evidence="14">
    <location>
        <begin position="372"/>
        <end position="375"/>
    </location>
    <ligand>
        <name>4-CDP-2-C-methyl-D-erythritol 2-phosphate</name>
        <dbReference type="ChEBI" id="CHEBI:57919"/>
    </ligand>
</feature>
<feature type="region of interest" description="2-C-methyl-D-erythritol 2,4-cyclodiphosphate synthase" evidence="14">
    <location>
        <begin position="239"/>
        <end position="399"/>
    </location>
</feature>
<feature type="site" description="Transition state stabilizer" evidence="14">
    <location>
        <position position="373"/>
    </location>
</feature>
<dbReference type="HAMAP" id="MF_00107">
    <property type="entry name" value="IspF"/>
    <property type="match status" value="1"/>
</dbReference>
<dbReference type="HAMAP" id="MF_00108">
    <property type="entry name" value="IspD"/>
    <property type="match status" value="1"/>
</dbReference>
<dbReference type="PANTHER" id="PTHR43181:SF1">
    <property type="entry name" value="2-C-METHYL-D-ERYTHRITOL 2,4-CYCLODIPHOSPHATE SYNTHASE, CHLOROPLASTIC"/>
    <property type="match status" value="1"/>
</dbReference>
<dbReference type="InterPro" id="IPR020555">
    <property type="entry name" value="MECDP_synthase_CS"/>
</dbReference>
<dbReference type="EC" id="4.6.1.12" evidence="14"/>
<comment type="catalytic activity">
    <reaction evidence="1 14">
        <text>4-CDP-2-C-methyl-D-erythritol 2-phosphate = 2-C-methyl-D-erythritol 2,4-cyclic diphosphate + CMP</text>
        <dbReference type="Rhea" id="RHEA:23864"/>
        <dbReference type="ChEBI" id="CHEBI:57919"/>
        <dbReference type="ChEBI" id="CHEBI:58483"/>
        <dbReference type="ChEBI" id="CHEBI:60377"/>
        <dbReference type="EC" id="4.6.1.12"/>
    </reaction>
</comment>
<comment type="cofactor">
    <cofactor evidence="3 14">
        <name>a divalent metal cation</name>
        <dbReference type="ChEBI" id="CHEBI:60240"/>
    </cofactor>
</comment>
<feature type="binding site" evidence="14">
    <location>
        <position position="245"/>
    </location>
    <ligand>
        <name>a divalent metal cation</name>
        <dbReference type="ChEBI" id="CHEBI:60240"/>
    </ligand>
</feature>
<evidence type="ECO:0000259" key="15">
    <source>
        <dbReference type="Pfam" id="PF02542"/>
    </source>
</evidence>
<dbReference type="SUPFAM" id="SSF69765">
    <property type="entry name" value="IpsF-like"/>
    <property type="match status" value="1"/>
</dbReference>
<feature type="site" description="Transition state stabilizer" evidence="14">
    <location>
        <position position="19"/>
    </location>
</feature>
<dbReference type="Gene3D" id="3.30.1330.50">
    <property type="entry name" value="2-C-methyl-D-erythritol 2,4-cyclodiphosphate synthase"/>
    <property type="match status" value="1"/>
</dbReference>
<feature type="binding site" evidence="14">
    <location>
        <position position="379"/>
    </location>
    <ligand>
        <name>4-CDP-2-C-methyl-D-erythritol 2-phosphate</name>
        <dbReference type="ChEBI" id="CHEBI:57919"/>
    </ligand>
</feature>
<dbReference type="Proteomes" id="UP000785783">
    <property type="component" value="Unassembled WGS sequence"/>
</dbReference>
<dbReference type="EC" id="2.7.7.60" evidence="14"/>
<dbReference type="NCBIfam" id="TIGR00151">
    <property type="entry name" value="ispF"/>
    <property type="match status" value="1"/>
</dbReference>